<dbReference type="Proteomes" id="UP000198707">
    <property type="component" value="Unassembled WGS sequence"/>
</dbReference>
<dbReference type="STRING" id="1144548.SAMN05443287_106109"/>
<dbReference type="RefSeq" id="WP_092380939.1">
    <property type="nucleotide sequence ID" value="NZ_BOPI01000002.1"/>
</dbReference>
<organism evidence="1 2">
    <name type="scientific">Micromonospora phaseoli</name>
    <dbReference type="NCBI Taxonomy" id="1144548"/>
    <lineage>
        <taxon>Bacteria</taxon>
        <taxon>Bacillati</taxon>
        <taxon>Actinomycetota</taxon>
        <taxon>Actinomycetes</taxon>
        <taxon>Micromonosporales</taxon>
        <taxon>Micromonosporaceae</taxon>
        <taxon>Micromonospora</taxon>
    </lineage>
</organism>
<evidence type="ECO:0000313" key="2">
    <source>
        <dbReference type="Proteomes" id="UP000198707"/>
    </source>
</evidence>
<keyword evidence="2" id="KW-1185">Reference proteome</keyword>
<reference evidence="2" key="1">
    <citation type="submission" date="2016-10" db="EMBL/GenBank/DDBJ databases">
        <authorList>
            <person name="Varghese N."/>
            <person name="Submissions S."/>
        </authorList>
    </citation>
    <scope>NUCLEOTIDE SEQUENCE [LARGE SCALE GENOMIC DNA]</scope>
    <source>
        <strain evidence="2">CGMCC 4.7038</strain>
    </source>
</reference>
<evidence type="ECO:0000313" key="1">
    <source>
        <dbReference type="EMBL" id="SEJ64495.1"/>
    </source>
</evidence>
<gene>
    <name evidence="1" type="ORF">SAMN05443287_106109</name>
</gene>
<proteinExistence type="predicted"/>
<dbReference type="EMBL" id="FNYV01000006">
    <property type="protein sequence ID" value="SEJ64495.1"/>
    <property type="molecule type" value="Genomic_DNA"/>
</dbReference>
<accession>A0A1H7ATX7</accession>
<sequence>MEVLRLLLLALALAAVVALPVLIALVVCADEVVDRLNCGYTEWRERRRARRLIARLNQAVDADQVATRIALDALDRVDRRPLEQIAADLRCLRRERAGGAGPAVVWHSSVLDAYDGRLRLACRALGITEHLGELTGLDRQIERVRVEAELDAAGLRLRAARPGQHERHH</sequence>
<dbReference type="OrthoDB" id="3381124at2"/>
<name>A0A1H7ATX7_9ACTN</name>
<protein>
    <submittedName>
        <fullName evidence="1">Uncharacterized protein</fullName>
    </submittedName>
</protein>
<dbReference type="AlphaFoldDB" id="A0A1H7ATX7"/>